<sequence length="532" mass="59587">MADLVLLNGTVWTVNPDQPWAEAVALKGDKILEASSSEEIKKMIGNNTQVIDLKGDLVLPGFIDSHTHFLHGGFSLLSIRLRDAESREEFITRIDDKAKEIGKGVWILDGDWDHQSFDPPELPRKEWIDPVTRHNPVCVNRHDGHMVLINSLALKLAGITKNTPTPVGGEILKDPETGEPTGILKDAAMNLVMRHIPEPSFKEKLKAAEVALKHAAEAGVTSIHDMAYAEEFEVYQELLRQNKLTARLYVYILITEVEIYARLKLKTPFGNNLLKIGGLKGFVDGSLGSSTALFFDPYTDNPQKKGLLYSQMFPEGIMEKRIIQADKAGLQVAVHAIGDKANNILLDIFERIITQNGERDRRWRIEHAQHLLPQDIERIANLGIIASIQPYHAIDDGRWAERKIGRKRCQYTYAFKSLVEKGAVLACGSDWTVAPLDPISGIYAAVTRQTLDGKHPEGWFPEQKISLEEAIRGYTLNGAYAEFSENLKGSVEKGKLADLVVLSRNIFKIQPDEIQKTEVKMTIFNGKVIYKK</sequence>
<dbReference type="InterPro" id="IPR033932">
    <property type="entry name" value="YtcJ-like"/>
</dbReference>
<dbReference type="InterPro" id="IPR032466">
    <property type="entry name" value="Metal_Hydrolase"/>
</dbReference>
<evidence type="ECO:0000259" key="1">
    <source>
        <dbReference type="Pfam" id="PF07969"/>
    </source>
</evidence>
<dbReference type="PANTHER" id="PTHR22642">
    <property type="entry name" value="IMIDAZOLONEPROPIONASE"/>
    <property type="match status" value="1"/>
</dbReference>
<dbReference type="GO" id="GO:0016810">
    <property type="term" value="F:hydrolase activity, acting on carbon-nitrogen (but not peptide) bonds"/>
    <property type="evidence" value="ECO:0007669"/>
    <property type="project" value="InterPro"/>
</dbReference>
<organism evidence="2">
    <name type="scientific">marine sediment metagenome</name>
    <dbReference type="NCBI Taxonomy" id="412755"/>
    <lineage>
        <taxon>unclassified sequences</taxon>
        <taxon>metagenomes</taxon>
        <taxon>ecological metagenomes</taxon>
    </lineage>
</organism>
<dbReference type="SUPFAM" id="SSF51338">
    <property type="entry name" value="Composite domain of metallo-dependent hydrolases"/>
    <property type="match status" value="1"/>
</dbReference>
<dbReference type="Gene3D" id="3.20.20.140">
    <property type="entry name" value="Metal-dependent hydrolases"/>
    <property type="match status" value="1"/>
</dbReference>
<reference evidence="2" key="1">
    <citation type="journal article" date="2015" name="Nature">
        <title>Complex archaea that bridge the gap between prokaryotes and eukaryotes.</title>
        <authorList>
            <person name="Spang A."/>
            <person name="Saw J.H."/>
            <person name="Jorgensen S.L."/>
            <person name="Zaremba-Niedzwiedzka K."/>
            <person name="Martijn J."/>
            <person name="Lind A.E."/>
            <person name="van Eijk R."/>
            <person name="Schleper C."/>
            <person name="Guy L."/>
            <person name="Ettema T.J."/>
        </authorList>
    </citation>
    <scope>NUCLEOTIDE SEQUENCE</scope>
</reference>
<dbReference type="PANTHER" id="PTHR22642:SF2">
    <property type="entry name" value="PROTEIN LONG AFTER FAR-RED 3"/>
    <property type="match status" value="1"/>
</dbReference>
<protein>
    <recommendedName>
        <fullName evidence="1">Amidohydrolase 3 domain-containing protein</fullName>
    </recommendedName>
</protein>
<dbReference type="CDD" id="cd01300">
    <property type="entry name" value="YtcJ_like"/>
    <property type="match status" value="1"/>
</dbReference>
<accession>A0A0F9Q478</accession>
<dbReference type="InterPro" id="IPR011059">
    <property type="entry name" value="Metal-dep_hydrolase_composite"/>
</dbReference>
<dbReference type="SUPFAM" id="SSF51556">
    <property type="entry name" value="Metallo-dependent hydrolases"/>
    <property type="match status" value="1"/>
</dbReference>
<dbReference type="AlphaFoldDB" id="A0A0F9Q478"/>
<name>A0A0F9Q478_9ZZZZ</name>
<proteinExistence type="predicted"/>
<dbReference type="Gene3D" id="3.10.310.70">
    <property type="match status" value="1"/>
</dbReference>
<dbReference type="InterPro" id="IPR013108">
    <property type="entry name" value="Amidohydro_3"/>
</dbReference>
<dbReference type="Gene3D" id="2.30.40.10">
    <property type="entry name" value="Urease, subunit C, domain 1"/>
    <property type="match status" value="1"/>
</dbReference>
<dbReference type="EMBL" id="LAZR01001906">
    <property type="protein sequence ID" value="KKN37264.1"/>
    <property type="molecule type" value="Genomic_DNA"/>
</dbReference>
<gene>
    <name evidence="2" type="ORF">LCGC14_0765340</name>
</gene>
<feature type="domain" description="Amidohydrolase 3" evidence="1">
    <location>
        <begin position="49"/>
        <end position="530"/>
    </location>
</feature>
<comment type="caution">
    <text evidence="2">The sequence shown here is derived from an EMBL/GenBank/DDBJ whole genome shotgun (WGS) entry which is preliminary data.</text>
</comment>
<evidence type="ECO:0000313" key="2">
    <source>
        <dbReference type="EMBL" id="KKN37264.1"/>
    </source>
</evidence>
<dbReference type="Pfam" id="PF07969">
    <property type="entry name" value="Amidohydro_3"/>
    <property type="match status" value="1"/>
</dbReference>